<name>A0A849I8M5_9HYPH</name>
<keyword evidence="1" id="KW-1133">Transmembrane helix</keyword>
<dbReference type="AlphaFoldDB" id="A0A849I8M5"/>
<keyword evidence="1" id="KW-0812">Transmembrane</keyword>
<proteinExistence type="predicted"/>
<keyword evidence="3" id="KW-1185">Reference proteome</keyword>
<dbReference type="RefSeq" id="WP_171218292.1">
    <property type="nucleotide sequence ID" value="NZ_JABEPP010000003.1"/>
</dbReference>
<sequence length="96" mass="10474">MPPGTGWRSWIEPLRPDLSRRGIARLAGRATIAGLVIAIMAALADWSARGFLDRGGLDRLVSMKPPVQPEGRIALKPDRALDRGRLKAILAADRPR</sequence>
<gene>
    <name evidence="2" type="ORF">HJG44_10260</name>
</gene>
<keyword evidence="1" id="KW-0472">Membrane</keyword>
<feature type="transmembrane region" description="Helical" evidence="1">
    <location>
        <begin position="23"/>
        <end position="44"/>
    </location>
</feature>
<evidence type="ECO:0000313" key="2">
    <source>
        <dbReference type="EMBL" id="NNM72759.1"/>
    </source>
</evidence>
<accession>A0A849I8M5</accession>
<dbReference type="Proteomes" id="UP000564885">
    <property type="component" value="Unassembled WGS sequence"/>
</dbReference>
<dbReference type="EMBL" id="JABEPP010000003">
    <property type="protein sequence ID" value="NNM72759.1"/>
    <property type="molecule type" value="Genomic_DNA"/>
</dbReference>
<organism evidence="2 3">
    <name type="scientific">Enterovirga aerilata</name>
    <dbReference type="NCBI Taxonomy" id="2730920"/>
    <lineage>
        <taxon>Bacteria</taxon>
        <taxon>Pseudomonadati</taxon>
        <taxon>Pseudomonadota</taxon>
        <taxon>Alphaproteobacteria</taxon>
        <taxon>Hyphomicrobiales</taxon>
        <taxon>Methylobacteriaceae</taxon>
        <taxon>Enterovirga</taxon>
    </lineage>
</organism>
<reference evidence="2 3" key="1">
    <citation type="submission" date="2020-04" db="EMBL/GenBank/DDBJ databases">
        <title>Enterovirga sp. isolate from soil.</title>
        <authorList>
            <person name="Chea S."/>
            <person name="Kim D.-U."/>
        </authorList>
    </citation>
    <scope>NUCLEOTIDE SEQUENCE [LARGE SCALE GENOMIC DNA]</scope>
    <source>
        <strain evidence="2 3">DB1703</strain>
    </source>
</reference>
<evidence type="ECO:0000256" key="1">
    <source>
        <dbReference type="SAM" id="Phobius"/>
    </source>
</evidence>
<protein>
    <submittedName>
        <fullName evidence="2">Uncharacterized protein</fullName>
    </submittedName>
</protein>
<comment type="caution">
    <text evidence="2">The sequence shown here is derived from an EMBL/GenBank/DDBJ whole genome shotgun (WGS) entry which is preliminary data.</text>
</comment>
<evidence type="ECO:0000313" key="3">
    <source>
        <dbReference type="Proteomes" id="UP000564885"/>
    </source>
</evidence>